<evidence type="ECO:0000256" key="1">
    <source>
        <dbReference type="SAM" id="SignalP"/>
    </source>
</evidence>
<evidence type="ECO:0000313" key="3">
    <source>
        <dbReference type="Proteomes" id="UP001159364"/>
    </source>
</evidence>
<keyword evidence="1" id="KW-0732">Signal</keyword>
<evidence type="ECO:0000313" key="2">
    <source>
        <dbReference type="EMBL" id="KAJ8773447.1"/>
    </source>
</evidence>
<comment type="caution">
    <text evidence="2">The sequence shown here is derived from an EMBL/GenBank/DDBJ whole genome shotgun (WGS) entry which is preliminary data.</text>
</comment>
<dbReference type="PANTHER" id="PTHR36312:SF15">
    <property type="entry name" value="THIONIN-LIKE PROTEIN"/>
    <property type="match status" value="1"/>
</dbReference>
<organism evidence="2 3">
    <name type="scientific">Erythroxylum novogranatense</name>
    <dbReference type="NCBI Taxonomy" id="1862640"/>
    <lineage>
        <taxon>Eukaryota</taxon>
        <taxon>Viridiplantae</taxon>
        <taxon>Streptophyta</taxon>
        <taxon>Embryophyta</taxon>
        <taxon>Tracheophyta</taxon>
        <taxon>Spermatophyta</taxon>
        <taxon>Magnoliopsida</taxon>
        <taxon>eudicotyledons</taxon>
        <taxon>Gunneridae</taxon>
        <taxon>Pentapetalae</taxon>
        <taxon>rosids</taxon>
        <taxon>fabids</taxon>
        <taxon>Malpighiales</taxon>
        <taxon>Erythroxylaceae</taxon>
        <taxon>Erythroxylum</taxon>
    </lineage>
</organism>
<proteinExistence type="predicted"/>
<keyword evidence="3" id="KW-1185">Reference proteome</keyword>
<protein>
    <recommendedName>
        <fullName evidence="4">Thionin-like protein 2</fullName>
    </recommendedName>
</protein>
<dbReference type="PANTHER" id="PTHR36312">
    <property type="entry name" value="THIONIN-LIKE PROTEIN 1"/>
    <property type="match status" value="1"/>
</dbReference>
<gene>
    <name evidence="2" type="ORF">K2173_004277</name>
</gene>
<feature type="signal peptide" evidence="1">
    <location>
        <begin position="1"/>
        <end position="25"/>
    </location>
</feature>
<dbReference type="Proteomes" id="UP001159364">
    <property type="component" value="Linkage Group LG01"/>
</dbReference>
<sequence>MEERRVRVLVVVSVILLLLTGQATAKSFSDCYKGCVILCTISHPKSALSCAFKCLKDCIFNSNSLLDSFGVQQTDAHNLCTLNCAYPTCTSVSSTDNPREKKVSSCVNKCSNGCSEKNSKLQ</sequence>
<dbReference type="InterPro" id="IPR038975">
    <property type="entry name" value="THNL"/>
</dbReference>
<name>A0AAV8U2D7_9ROSI</name>
<dbReference type="EMBL" id="JAIWQS010000001">
    <property type="protein sequence ID" value="KAJ8773447.1"/>
    <property type="molecule type" value="Genomic_DNA"/>
</dbReference>
<accession>A0AAV8U2D7</accession>
<dbReference type="AlphaFoldDB" id="A0AAV8U2D7"/>
<evidence type="ECO:0008006" key="4">
    <source>
        <dbReference type="Google" id="ProtNLM"/>
    </source>
</evidence>
<feature type="chain" id="PRO_5043328396" description="Thionin-like protein 2" evidence="1">
    <location>
        <begin position="26"/>
        <end position="122"/>
    </location>
</feature>
<reference evidence="2 3" key="1">
    <citation type="submission" date="2021-09" db="EMBL/GenBank/DDBJ databases">
        <title>Genomic insights and catalytic innovation underlie evolution of tropane alkaloids biosynthesis.</title>
        <authorList>
            <person name="Wang Y.-J."/>
            <person name="Tian T."/>
            <person name="Huang J.-P."/>
            <person name="Huang S.-X."/>
        </authorList>
    </citation>
    <scope>NUCLEOTIDE SEQUENCE [LARGE SCALE GENOMIC DNA]</scope>
    <source>
        <strain evidence="2">KIB-2018</strain>
        <tissue evidence="2">Leaf</tissue>
    </source>
</reference>